<evidence type="ECO:0000256" key="3">
    <source>
        <dbReference type="ARBA" id="ARBA00022695"/>
    </source>
</evidence>
<dbReference type="Proteomes" id="UP000318336">
    <property type="component" value="Unassembled WGS sequence"/>
</dbReference>
<dbReference type="Pfam" id="PF00483">
    <property type="entry name" value="NTP_transferase"/>
    <property type="match status" value="1"/>
</dbReference>
<keyword evidence="4" id="KW-0320">Glycogen biosynthesis</keyword>
<dbReference type="InterPro" id="IPR056818">
    <property type="entry name" value="GlmU/GlgC-like_hexapep"/>
</dbReference>
<feature type="domain" description="Nucleotidyl transferase" evidence="5">
    <location>
        <begin position="8"/>
        <end position="271"/>
    </location>
</feature>
<dbReference type="GO" id="GO:0005978">
    <property type="term" value="P:glycogen biosynthetic process"/>
    <property type="evidence" value="ECO:0007669"/>
    <property type="project" value="UniProtKB-KW"/>
</dbReference>
<keyword evidence="3 7" id="KW-0548">Nucleotidyltransferase</keyword>
<dbReference type="OrthoDB" id="9801810at2"/>
<dbReference type="SUPFAM" id="SSF51161">
    <property type="entry name" value="Trimeric LpxA-like enzymes"/>
    <property type="match status" value="1"/>
</dbReference>
<dbReference type="RefSeq" id="WP_142004471.1">
    <property type="nucleotide sequence ID" value="NZ_CAJTBP010000001.1"/>
</dbReference>
<dbReference type="CDD" id="cd04651">
    <property type="entry name" value="LbH_G1P_AT_C"/>
    <property type="match status" value="1"/>
</dbReference>
<evidence type="ECO:0000313" key="8">
    <source>
        <dbReference type="Proteomes" id="UP000318336"/>
    </source>
</evidence>
<evidence type="ECO:0000256" key="1">
    <source>
        <dbReference type="ARBA" id="ARBA00010443"/>
    </source>
</evidence>
<dbReference type="AlphaFoldDB" id="A0A542X941"/>
<comment type="similarity">
    <text evidence="1">Belongs to the bacterial/plant glucose-1-phosphate adenylyltransferase family.</text>
</comment>
<dbReference type="PANTHER" id="PTHR43523">
    <property type="entry name" value="GLUCOSE-1-PHOSPHATE ADENYLYLTRANSFERASE-RELATED"/>
    <property type="match status" value="1"/>
</dbReference>
<dbReference type="Gene3D" id="2.160.10.10">
    <property type="entry name" value="Hexapeptide repeat proteins"/>
    <property type="match status" value="1"/>
</dbReference>
<evidence type="ECO:0000313" key="7">
    <source>
        <dbReference type="EMBL" id="TQL32357.1"/>
    </source>
</evidence>
<accession>A0A542X941</accession>
<feature type="domain" description="Glucose-1-phosphate adenylyltransferase/Bifunctional protein GlmU-like C-terminal hexapeptide" evidence="6">
    <location>
        <begin position="300"/>
        <end position="372"/>
    </location>
</feature>
<dbReference type="Gene3D" id="3.90.550.10">
    <property type="entry name" value="Spore Coat Polysaccharide Biosynthesis Protein SpsA, Chain A"/>
    <property type="match status" value="1"/>
</dbReference>
<sequence length="410" mass="44468">MARSRHLAVVQAGGQGSRMGVLTEERAKPALPFAGSYQLIDFPLSNLHHSGIDWVWLCLQYQADTLHDVVANGRPWDLDKTRGGLRLVFPRQTSGDGDDLDEGFATGNADQLYRIREALAESDADVVLVMSADHVYEMDYTDAIRTHEEAGAECTVVTTTTSIEEAASHATVESAADGTVTLFEYKPENPTTGTIATEVFVYDRELLVQGLEELADQLADEAEEGDSGLGDFGEHLLPWFVDRGKTVVHALEGYWMDVGRPETYLQAHRDMIEGKVDAFDADWPILTQQPQREPARFDKGSVVEDSFVSPGAVVAGTVKRSVLGPGVRVEKGATVTDSVIFSDTVVRAKAQVSWSIVDEDVTIGKGAVVGGRPRKRPVPSESITMIGTGARVRGGGTVKMGEQVAPRGRR</sequence>
<dbReference type="InterPro" id="IPR011004">
    <property type="entry name" value="Trimer_LpxA-like_sf"/>
</dbReference>
<evidence type="ECO:0000256" key="2">
    <source>
        <dbReference type="ARBA" id="ARBA00022679"/>
    </source>
</evidence>
<evidence type="ECO:0000256" key="4">
    <source>
        <dbReference type="ARBA" id="ARBA00023056"/>
    </source>
</evidence>
<proteinExistence type="inferred from homology"/>
<dbReference type="InterPro" id="IPR029044">
    <property type="entry name" value="Nucleotide-diphossugar_trans"/>
</dbReference>
<keyword evidence="8" id="KW-1185">Reference proteome</keyword>
<dbReference type="PANTHER" id="PTHR43523:SF2">
    <property type="entry name" value="GLUCOSE-1-PHOSPHATE ADENYLYLTRANSFERASE"/>
    <property type="match status" value="1"/>
</dbReference>
<name>A0A542X941_9MICO</name>
<evidence type="ECO:0000259" key="5">
    <source>
        <dbReference type="Pfam" id="PF00483"/>
    </source>
</evidence>
<dbReference type="InterPro" id="IPR011831">
    <property type="entry name" value="ADP-Glc_PPase"/>
</dbReference>
<dbReference type="EMBL" id="VFOK01000001">
    <property type="protein sequence ID" value="TQL32357.1"/>
    <property type="molecule type" value="Genomic_DNA"/>
</dbReference>
<dbReference type="InterPro" id="IPR005835">
    <property type="entry name" value="NTP_transferase_dom"/>
</dbReference>
<keyword evidence="2 7" id="KW-0808">Transferase</keyword>
<comment type="caution">
    <text evidence="7">The sequence shown here is derived from an EMBL/GenBank/DDBJ whole genome shotgun (WGS) entry which is preliminary data.</text>
</comment>
<gene>
    <name evidence="7" type="ORF">FB554_0481</name>
</gene>
<dbReference type="GO" id="GO:0008878">
    <property type="term" value="F:glucose-1-phosphate adenylyltransferase activity"/>
    <property type="evidence" value="ECO:0007669"/>
    <property type="project" value="InterPro"/>
</dbReference>
<protein>
    <submittedName>
        <fullName evidence="7">Glucose-1-phosphate adenylyltransferase</fullName>
    </submittedName>
</protein>
<dbReference type="SUPFAM" id="SSF53448">
    <property type="entry name" value="Nucleotide-diphospho-sugar transferases"/>
    <property type="match status" value="1"/>
</dbReference>
<dbReference type="Pfam" id="PF24894">
    <property type="entry name" value="Hexapep_GlmU"/>
    <property type="match status" value="1"/>
</dbReference>
<reference evidence="7 8" key="1">
    <citation type="submission" date="2019-06" db="EMBL/GenBank/DDBJ databases">
        <title>Sequencing the genomes of 1000 actinobacteria strains.</title>
        <authorList>
            <person name="Klenk H.-P."/>
        </authorList>
    </citation>
    <scope>NUCLEOTIDE SEQUENCE [LARGE SCALE GENOMIC DNA]</scope>
    <source>
        <strain evidence="7 8">DSM 24617</strain>
    </source>
</reference>
<dbReference type="CDD" id="cd02508">
    <property type="entry name" value="ADP_Glucose_PP"/>
    <property type="match status" value="1"/>
</dbReference>
<organism evidence="7 8">
    <name type="scientific">Barrientosiimonas humi</name>
    <dbReference type="NCBI Taxonomy" id="999931"/>
    <lineage>
        <taxon>Bacteria</taxon>
        <taxon>Bacillati</taxon>
        <taxon>Actinomycetota</taxon>
        <taxon>Actinomycetes</taxon>
        <taxon>Micrococcales</taxon>
        <taxon>Dermacoccaceae</taxon>
        <taxon>Barrientosiimonas</taxon>
    </lineage>
</organism>
<evidence type="ECO:0000259" key="6">
    <source>
        <dbReference type="Pfam" id="PF24894"/>
    </source>
</evidence>